<dbReference type="InterPro" id="IPR010982">
    <property type="entry name" value="Lambda_DNA-bd_dom_sf"/>
</dbReference>
<dbReference type="Proteomes" id="UP000184600">
    <property type="component" value="Unassembled WGS sequence"/>
</dbReference>
<dbReference type="SUPFAM" id="SSF47413">
    <property type="entry name" value="lambda repressor-like DNA-binding domains"/>
    <property type="match status" value="1"/>
</dbReference>
<protein>
    <submittedName>
        <fullName evidence="2">Helix-turn-helix domain protein</fullName>
    </submittedName>
</protein>
<dbReference type="Gene3D" id="1.10.260.40">
    <property type="entry name" value="lambda repressor-like DNA-binding domains"/>
    <property type="match status" value="1"/>
</dbReference>
<evidence type="ECO:0000259" key="1">
    <source>
        <dbReference type="PROSITE" id="PS50943"/>
    </source>
</evidence>
<organism evidence="2 3">
    <name type="scientific">Vibrio quintilis</name>
    <dbReference type="NCBI Taxonomy" id="1117707"/>
    <lineage>
        <taxon>Bacteria</taxon>
        <taxon>Pseudomonadati</taxon>
        <taxon>Pseudomonadota</taxon>
        <taxon>Gammaproteobacteria</taxon>
        <taxon>Vibrionales</taxon>
        <taxon>Vibrionaceae</taxon>
        <taxon>Vibrio</taxon>
    </lineage>
</organism>
<sequence>MSIDNPIPKRLKEARKKVKISQKTLGVRIGIDDGVASARMNQYERGVHTPDVRTLKLLAKELGVPLNYFFCEDDESAELATAISKLSVDQRNQVLEFIKSIEKSDK</sequence>
<dbReference type="Pfam" id="PF01381">
    <property type="entry name" value="HTH_3"/>
    <property type="match status" value="1"/>
</dbReference>
<dbReference type="AlphaFoldDB" id="A0A1M7Z1N8"/>
<dbReference type="STRING" id="1117707.VQ7734_04516"/>
<evidence type="ECO:0000313" key="2">
    <source>
        <dbReference type="EMBL" id="SHO58744.1"/>
    </source>
</evidence>
<feature type="domain" description="HTH cro/C1-type" evidence="1">
    <location>
        <begin position="11"/>
        <end position="69"/>
    </location>
</feature>
<name>A0A1M7Z1N8_9VIBR</name>
<dbReference type="EMBL" id="FRFG01000077">
    <property type="protein sequence ID" value="SHO58744.1"/>
    <property type="molecule type" value="Genomic_DNA"/>
</dbReference>
<dbReference type="PROSITE" id="PS50943">
    <property type="entry name" value="HTH_CROC1"/>
    <property type="match status" value="1"/>
</dbReference>
<dbReference type="InterPro" id="IPR001387">
    <property type="entry name" value="Cro/C1-type_HTH"/>
</dbReference>
<dbReference type="OrthoDB" id="6006530at2"/>
<dbReference type="RefSeq" id="WP_073586189.1">
    <property type="nucleotide sequence ID" value="NZ_AP024898.1"/>
</dbReference>
<dbReference type="CDD" id="cd00093">
    <property type="entry name" value="HTH_XRE"/>
    <property type="match status" value="1"/>
</dbReference>
<evidence type="ECO:0000313" key="3">
    <source>
        <dbReference type="Proteomes" id="UP000184600"/>
    </source>
</evidence>
<dbReference type="GO" id="GO:0003677">
    <property type="term" value="F:DNA binding"/>
    <property type="evidence" value="ECO:0007669"/>
    <property type="project" value="InterPro"/>
</dbReference>
<reference evidence="3" key="1">
    <citation type="submission" date="2016-12" db="EMBL/GenBank/DDBJ databases">
        <authorList>
            <person name="Rodrigo-Torres L."/>
            <person name="Arahal R.D."/>
            <person name="Lucena T."/>
        </authorList>
    </citation>
    <scope>NUCLEOTIDE SEQUENCE [LARGE SCALE GENOMIC DNA]</scope>
</reference>
<gene>
    <name evidence="2" type="ORF">VQ7734_04516</name>
</gene>
<dbReference type="SMART" id="SM00530">
    <property type="entry name" value="HTH_XRE"/>
    <property type="match status" value="1"/>
</dbReference>
<proteinExistence type="predicted"/>
<keyword evidence="3" id="KW-1185">Reference proteome</keyword>
<accession>A0A1M7Z1N8</accession>